<organism evidence="1">
    <name type="scientific">Anguilla anguilla</name>
    <name type="common">European freshwater eel</name>
    <name type="synonym">Muraena anguilla</name>
    <dbReference type="NCBI Taxonomy" id="7936"/>
    <lineage>
        <taxon>Eukaryota</taxon>
        <taxon>Metazoa</taxon>
        <taxon>Chordata</taxon>
        <taxon>Craniata</taxon>
        <taxon>Vertebrata</taxon>
        <taxon>Euteleostomi</taxon>
        <taxon>Actinopterygii</taxon>
        <taxon>Neopterygii</taxon>
        <taxon>Teleostei</taxon>
        <taxon>Anguilliformes</taxon>
        <taxon>Anguillidae</taxon>
        <taxon>Anguilla</taxon>
    </lineage>
</organism>
<evidence type="ECO:0000313" key="1">
    <source>
        <dbReference type="EMBL" id="JAH13728.1"/>
    </source>
</evidence>
<name>A0A0E9QCC3_ANGAN</name>
<dbReference type="AlphaFoldDB" id="A0A0E9QCC3"/>
<protein>
    <submittedName>
        <fullName evidence="1">Uncharacterized protein</fullName>
    </submittedName>
</protein>
<sequence>MIFDGMMVYFAYGVMRVLVSELRECCRSLQSVERSPGFPA</sequence>
<accession>A0A0E9QCC3</accession>
<reference evidence="1" key="1">
    <citation type="submission" date="2014-11" db="EMBL/GenBank/DDBJ databases">
        <authorList>
            <person name="Amaro Gonzalez C."/>
        </authorList>
    </citation>
    <scope>NUCLEOTIDE SEQUENCE</scope>
</reference>
<reference evidence="1" key="2">
    <citation type="journal article" date="2015" name="Fish Shellfish Immunol.">
        <title>Early steps in the European eel (Anguilla anguilla)-Vibrio vulnificus interaction in the gills: Role of the RtxA13 toxin.</title>
        <authorList>
            <person name="Callol A."/>
            <person name="Pajuelo D."/>
            <person name="Ebbesson L."/>
            <person name="Teles M."/>
            <person name="MacKenzie S."/>
            <person name="Amaro C."/>
        </authorList>
    </citation>
    <scope>NUCLEOTIDE SEQUENCE</scope>
</reference>
<dbReference type="EMBL" id="GBXM01094849">
    <property type="protein sequence ID" value="JAH13728.1"/>
    <property type="molecule type" value="Transcribed_RNA"/>
</dbReference>
<proteinExistence type="predicted"/>